<sequence>MIEKPEAPVADDEERDRIVWPDPSPLSGWWAEVMAHRRITRPHTSTADPRHN</sequence>
<gene>
    <name evidence="1" type="ORF">HGB38_20015</name>
</gene>
<comment type="caution">
    <text evidence="1">The sequence shown here is derived from an EMBL/GenBank/DDBJ whole genome shotgun (WGS) entry which is preliminary data.</text>
</comment>
<reference evidence="1 2" key="1">
    <citation type="submission" date="2020-04" db="EMBL/GenBank/DDBJ databases">
        <title>MicrobeNet Type strains.</title>
        <authorList>
            <person name="Nicholson A.C."/>
        </authorList>
    </citation>
    <scope>NUCLEOTIDE SEQUENCE [LARGE SCALE GENOMIC DNA]</scope>
    <source>
        <strain evidence="1 2">DSM 44956</strain>
    </source>
</reference>
<accession>A0A7X6R4M6</accession>
<proteinExistence type="predicted"/>
<organism evidence="1 2">
    <name type="scientific">Nocardia gamkensis</name>
    <dbReference type="NCBI Taxonomy" id="352869"/>
    <lineage>
        <taxon>Bacteria</taxon>
        <taxon>Bacillati</taxon>
        <taxon>Actinomycetota</taxon>
        <taxon>Actinomycetes</taxon>
        <taxon>Mycobacteriales</taxon>
        <taxon>Nocardiaceae</taxon>
        <taxon>Nocardia</taxon>
    </lineage>
</organism>
<dbReference type="EMBL" id="JAAXOS010000009">
    <property type="protein sequence ID" value="NKY28492.1"/>
    <property type="molecule type" value="Genomic_DNA"/>
</dbReference>
<dbReference type="RefSeq" id="WP_157106603.1">
    <property type="nucleotide sequence ID" value="NZ_JAAXOS010000009.1"/>
</dbReference>
<name>A0A7X6R4M6_9NOCA</name>
<dbReference type="AlphaFoldDB" id="A0A7X6R4M6"/>
<dbReference type="Proteomes" id="UP000540698">
    <property type="component" value="Unassembled WGS sequence"/>
</dbReference>
<keyword evidence="2" id="KW-1185">Reference proteome</keyword>
<protein>
    <submittedName>
        <fullName evidence="1">Uncharacterized protein</fullName>
    </submittedName>
</protein>
<evidence type="ECO:0000313" key="2">
    <source>
        <dbReference type="Proteomes" id="UP000540698"/>
    </source>
</evidence>
<evidence type="ECO:0000313" key="1">
    <source>
        <dbReference type="EMBL" id="NKY28492.1"/>
    </source>
</evidence>